<reference evidence="2 3" key="1">
    <citation type="journal article" date="2024" name="Nat. Commun.">
        <title>Phylogenomics reveals the evolutionary origins of lichenization in chlorophyte algae.</title>
        <authorList>
            <person name="Puginier C."/>
            <person name="Libourel C."/>
            <person name="Otte J."/>
            <person name="Skaloud P."/>
            <person name="Haon M."/>
            <person name="Grisel S."/>
            <person name="Petersen M."/>
            <person name="Berrin J.G."/>
            <person name="Delaux P.M."/>
            <person name="Dal Grande F."/>
            <person name="Keller J."/>
        </authorList>
    </citation>
    <scope>NUCLEOTIDE SEQUENCE [LARGE SCALE GENOMIC DNA]</scope>
    <source>
        <strain evidence="2 3">SAG 2036</strain>
    </source>
</reference>
<dbReference type="AlphaFoldDB" id="A0AAW1P5L5"/>
<comment type="caution">
    <text evidence="2">The sequence shown here is derived from an EMBL/GenBank/DDBJ whole genome shotgun (WGS) entry which is preliminary data.</text>
</comment>
<dbReference type="PRINTS" id="PR00081">
    <property type="entry name" value="GDHRDH"/>
</dbReference>
<dbReference type="GO" id="GO:0016491">
    <property type="term" value="F:oxidoreductase activity"/>
    <property type="evidence" value="ECO:0007669"/>
    <property type="project" value="UniProtKB-KW"/>
</dbReference>
<name>A0AAW1P5L5_9CHLO</name>
<dbReference type="Proteomes" id="UP001465755">
    <property type="component" value="Unassembled WGS sequence"/>
</dbReference>
<sequence length="328" mass="35549">MSTFWNRRVVPYSVGALEFLQNLVSNVRDAVRASSTSDTQDPPGDFSGKVCIVTGANAGIGRSTAAAIFQRGGVVVLACRSRSRGEQAVQALQQMQPASGIMAPPVRSETEDGLEQQFQVNFLGHWRLVHDLVANQASLRRPRKAPAQHTADSDGASLRVIWLTSMTHVGAHLDFKDLQLRKGYSGFLGYANTKLAGILAIKEFQQRMDRCNGRHQQKAVFCSVHPGFVNTDLANGWLTGSDVVPAAVQQIIRPLVRAICPWILVSPSKAVQTILYAASAPSAEISGKYIAGGKVVQPSRQAQDDQLSARLWEASQKLSDTAIAPCFQ</sequence>
<dbReference type="InterPro" id="IPR036291">
    <property type="entry name" value="NAD(P)-bd_dom_sf"/>
</dbReference>
<gene>
    <name evidence="2" type="ORF">WJX73_005150</name>
</gene>
<keyword evidence="1" id="KW-0560">Oxidoreductase</keyword>
<evidence type="ECO:0000313" key="3">
    <source>
        <dbReference type="Proteomes" id="UP001465755"/>
    </source>
</evidence>
<organism evidence="2 3">
    <name type="scientific">Symbiochloris irregularis</name>
    <dbReference type="NCBI Taxonomy" id="706552"/>
    <lineage>
        <taxon>Eukaryota</taxon>
        <taxon>Viridiplantae</taxon>
        <taxon>Chlorophyta</taxon>
        <taxon>core chlorophytes</taxon>
        <taxon>Trebouxiophyceae</taxon>
        <taxon>Trebouxiales</taxon>
        <taxon>Trebouxiaceae</taxon>
        <taxon>Symbiochloris</taxon>
    </lineage>
</organism>
<dbReference type="EMBL" id="JALJOQ010000052">
    <property type="protein sequence ID" value="KAK9804148.1"/>
    <property type="molecule type" value="Genomic_DNA"/>
</dbReference>
<evidence type="ECO:0000256" key="1">
    <source>
        <dbReference type="ARBA" id="ARBA00023002"/>
    </source>
</evidence>
<dbReference type="PANTHER" id="PTHR43157">
    <property type="entry name" value="PHOSPHATIDYLINOSITOL-GLYCAN BIOSYNTHESIS CLASS F PROTEIN-RELATED"/>
    <property type="match status" value="1"/>
</dbReference>
<dbReference type="PANTHER" id="PTHR43157:SF31">
    <property type="entry name" value="PHOSPHATIDYLINOSITOL-GLYCAN BIOSYNTHESIS CLASS F PROTEIN"/>
    <property type="match status" value="1"/>
</dbReference>
<accession>A0AAW1P5L5</accession>
<dbReference type="Gene3D" id="3.40.50.720">
    <property type="entry name" value="NAD(P)-binding Rossmann-like Domain"/>
    <property type="match status" value="2"/>
</dbReference>
<dbReference type="InterPro" id="IPR002347">
    <property type="entry name" value="SDR_fam"/>
</dbReference>
<evidence type="ECO:0000313" key="2">
    <source>
        <dbReference type="EMBL" id="KAK9804148.1"/>
    </source>
</evidence>
<keyword evidence="3" id="KW-1185">Reference proteome</keyword>
<dbReference type="SUPFAM" id="SSF51735">
    <property type="entry name" value="NAD(P)-binding Rossmann-fold domains"/>
    <property type="match status" value="1"/>
</dbReference>
<protein>
    <submittedName>
        <fullName evidence="2">Uncharacterized protein</fullName>
    </submittedName>
</protein>
<dbReference type="Pfam" id="PF00106">
    <property type="entry name" value="adh_short"/>
    <property type="match status" value="1"/>
</dbReference>
<proteinExistence type="predicted"/>